<feature type="compositionally biased region" description="Pro residues" evidence="1">
    <location>
        <begin position="240"/>
        <end position="258"/>
    </location>
</feature>
<reference evidence="3" key="3">
    <citation type="submission" date="2012-09" db="EMBL/GenBank/DDBJ databases">
        <authorList>
            <consortium name="VectorBase"/>
        </authorList>
    </citation>
    <scope>NUCLEOTIDE SEQUENCE</scope>
    <source>
        <strain evidence="3">Liverpool</strain>
    </source>
</reference>
<dbReference type="HOGENOM" id="CLU_639703_0_0_1"/>
<feature type="region of interest" description="Disordered" evidence="1">
    <location>
        <begin position="123"/>
        <end position="145"/>
    </location>
</feature>
<gene>
    <name evidence="3" type="ORF">AaeL_AAEL008449</name>
</gene>
<sequence length="429" mass="48151">MKTLLLVVGVFLVICEGYIPEYRKSKSKRNRYVEEDSYEEDYGDLSLEETEEEQAPRIERKMRASVSEPSYGYSKSYRRRDERDYVGKMRKPNYSDKKSRSKYQVYEKSPHRTLKKDIVARQHSTAAVVRGRKKDHRSAPVYESMRPYPSPPALYSSPPPAAPYHKHAPVKTQCSHQLLISCTPTVTKVPCKAHTGAHHPTQAAHVPESAYHEQPAYHTPPPVYTPPVYKPPVYTPPTYSPPVHNPPVHSPPVHPPPAAQYLPQPKPLYHHHTVQPQPEPVHQPQYHNPGQHPYYQQPKPTPHFPAPPAYHQPYQPTYKSMEPTPSFAAPVSEDNLEPSHHPVISAFPTPTTTTTTTQHTPIEPIDRDQKLQEAENNSDGPANTDEEVKVQAEAPAEESVAGSRAAAETTTSSPLTTTTTTTSTTPLPV</sequence>
<dbReference type="EMBL" id="CH477510">
    <property type="protein sequence ID" value="EAT39771.1"/>
    <property type="molecule type" value="Genomic_DNA"/>
</dbReference>
<reference evidence="3" key="1">
    <citation type="submission" date="2005-10" db="EMBL/GenBank/DDBJ databases">
        <authorList>
            <person name="Loftus B.J."/>
            <person name="Nene V.M."/>
            <person name="Hannick L.I."/>
            <person name="Bidwell S."/>
            <person name="Haas B."/>
            <person name="Amedeo P."/>
            <person name="Orvis J."/>
            <person name="Wortman J.R."/>
            <person name="White O.R."/>
            <person name="Salzberg S."/>
            <person name="Shumway M."/>
            <person name="Koo H."/>
            <person name="Zhao Y."/>
            <person name="Holmes M."/>
            <person name="Miller J."/>
            <person name="Schatz M."/>
            <person name="Pop M."/>
            <person name="Pai G."/>
            <person name="Utterback T."/>
            <person name="Rogers Y.-H."/>
            <person name="Kravitz S."/>
            <person name="Fraser C.M."/>
        </authorList>
    </citation>
    <scope>NUCLEOTIDE SEQUENCE</scope>
    <source>
        <strain evidence="3">Liverpool</strain>
    </source>
</reference>
<dbReference type="OrthoDB" id="7765182at2759"/>
<feature type="chain" id="PRO_5036455530" evidence="2">
    <location>
        <begin position="18"/>
        <end position="429"/>
    </location>
</feature>
<name>A0A1S4FJH8_AEDAE</name>
<dbReference type="KEGG" id="aag:5570627"/>
<evidence type="ECO:0000313" key="4">
    <source>
        <dbReference type="Proteomes" id="UP000682892"/>
    </source>
</evidence>
<feature type="region of interest" description="Disordered" evidence="1">
    <location>
        <begin position="29"/>
        <end position="111"/>
    </location>
</feature>
<keyword evidence="2" id="KW-0732">Signal</keyword>
<evidence type="ECO:0000256" key="1">
    <source>
        <dbReference type="SAM" id="MobiDB-lite"/>
    </source>
</evidence>
<feature type="compositionally biased region" description="Basic and acidic residues" evidence="1">
    <location>
        <begin position="364"/>
        <end position="373"/>
    </location>
</feature>
<feature type="signal peptide" evidence="2">
    <location>
        <begin position="1"/>
        <end position="17"/>
    </location>
</feature>
<accession>A0A1S4FJH8</accession>
<dbReference type="OMA" id="HEYYKAP"/>
<feature type="region of interest" description="Disordered" evidence="1">
    <location>
        <begin position="240"/>
        <end position="429"/>
    </location>
</feature>
<evidence type="ECO:0000256" key="2">
    <source>
        <dbReference type="SAM" id="SignalP"/>
    </source>
</evidence>
<organism evidence="3 4">
    <name type="scientific">Aedes aegypti</name>
    <name type="common">Yellowfever mosquito</name>
    <name type="synonym">Culex aegypti</name>
    <dbReference type="NCBI Taxonomy" id="7159"/>
    <lineage>
        <taxon>Eukaryota</taxon>
        <taxon>Metazoa</taxon>
        <taxon>Ecdysozoa</taxon>
        <taxon>Arthropoda</taxon>
        <taxon>Hexapoda</taxon>
        <taxon>Insecta</taxon>
        <taxon>Pterygota</taxon>
        <taxon>Neoptera</taxon>
        <taxon>Endopterygota</taxon>
        <taxon>Diptera</taxon>
        <taxon>Nematocera</taxon>
        <taxon>Culicoidea</taxon>
        <taxon>Culicidae</taxon>
        <taxon>Culicinae</taxon>
        <taxon>Aedini</taxon>
        <taxon>Aedes</taxon>
        <taxon>Stegomyia</taxon>
    </lineage>
</organism>
<feature type="compositionally biased region" description="Basic and acidic residues" evidence="1">
    <location>
        <begin position="79"/>
        <end position="98"/>
    </location>
</feature>
<feature type="compositionally biased region" description="Acidic residues" evidence="1">
    <location>
        <begin position="35"/>
        <end position="53"/>
    </location>
</feature>
<feature type="compositionally biased region" description="Low complexity" evidence="1">
    <location>
        <begin position="409"/>
        <end position="429"/>
    </location>
</feature>
<evidence type="ECO:0000313" key="3">
    <source>
        <dbReference type="EMBL" id="EAT39771.1"/>
    </source>
</evidence>
<feature type="region of interest" description="Disordered" evidence="1">
    <location>
        <begin position="200"/>
        <end position="219"/>
    </location>
</feature>
<dbReference type="AlphaFoldDB" id="A0A1S4FJH8"/>
<feature type="compositionally biased region" description="Low complexity" evidence="1">
    <location>
        <begin position="348"/>
        <end position="361"/>
    </location>
</feature>
<dbReference type="Proteomes" id="UP000682892">
    <property type="component" value="Unassembled WGS sequence"/>
</dbReference>
<proteinExistence type="predicted"/>
<protein>
    <submittedName>
        <fullName evidence="3">AAEL008449-PA</fullName>
    </submittedName>
</protein>
<reference evidence="3" key="2">
    <citation type="journal article" date="2007" name="Science">
        <title>Genome sequence of Aedes aegypti, a major arbovirus vector.</title>
        <authorList>
            <person name="Nene V."/>
            <person name="Wortman J.R."/>
            <person name="Lawson D."/>
            <person name="Haas B."/>
            <person name="Kodira C."/>
            <person name="Tu Z.J."/>
            <person name="Loftus B."/>
            <person name="Xi Z."/>
            <person name="Megy K."/>
            <person name="Grabherr M."/>
            <person name="Ren Q."/>
            <person name="Zdobnov E.M."/>
            <person name="Lobo N.F."/>
            <person name="Campbell K.S."/>
            <person name="Brown S.E."/>
            <person name="Bonaldo M.F."/>
            <person name="Zhu J."/>
            <person name="Sinkins S.P."/>
            <person name="Hogenkamp D.G."/>
            <person name="Amedeo P."/>
            <person name="Arensburger P."/>
            <person name="Atkinson P.W."/>
            <person name="Bidwell S."/>
            <person name="Biedler J."/>
            <person name="Birney E."/>
            <person name="Bruggner R.V."/>
            <person name="Costas J."/>
            <person name="Coy M.R."/>
            <person name="Crabtree J."/>
            <person name="Crawford M."/>
            <person name="Debruyn B."/>
            <person name="Decaprio D."/>
            <person name="Eiglmeier K."/>
            <person name="Eisenstadt E."/>
            <person name="El-Dorry H."/>
            <person name="Gelbart W.M."/>
            <person name="Gomes S.L."/>
            <person name="Hammond M."/>
            <person name="Hannick L.I."/>
            <person name="Hogan J.R."/>
            <person name="Holmes M.H."/>
            <person name="Jaffe D."/>
            <person name="Johnston J.S."/>
            <person name="Kennedy R.C."/>
            <person name="Koo H."/>
            <person name="Kravitz S."/>
            <person name="Kriventseva E.V."/>
            <person name="Kulp D."/>
            <person name="Labutti K."/>
            <person name="Lee E."/>
            <person name="Li S."/>
            <person name="Lovin D.D."/>
            <person name="Mao C."/>
            <person name="Mauceli E."/>
            <person name="Menck C.F."/>
            <person name="Miller J.R."/>
            <person name="Montgomery P."/>
            <person name="Mori A."/>
            <person name="Nascimento A.L."/>
            <person name="Naveira H.F."/>
            <person name="Nusbaum C."/>
            <person name="O'leary S."/>
            <person name="Orvis J."/>
            <person name="Pertea M."/>
            <person name="Quesneville H."/>
            <person name="Reidenbach K.R."/>
            <person name="Rogers Y.H."/>
            <person name="Roth C.W."/>
            <person name="Schneider J.R."/>
            <person name="Schatz M."/>
            <person name="Shumway M."/>
            <person name="Stanke M."/>
            <person name="Stinson E.O."/>
            <person name="Tubio J.M."/>
            <person name="Vanzee J.P."/>
            <person name="Verjovski-Almeida S."/>
            <person name="Werner D."/>
            <person name="White O."/>
            <person name="Wyder S."/>
            <person name="Zeng Q."/>
            <person name="Zhao Q."/>
            <person name="Zhao Y."/>
            <person name="Hill C.A."/>
            <person name="Raikhel A.S."/>
            <person name="Soares M.B."/>
            <person name="Knudson D.L."/>
            <person name="Lee N.H."/>
            <person name="Galagan J."/>
            <person name="Salzberg S.L."/>
            <person name="Paulsen I.T."/>
            <person name="Dimopoulos G."/>
            <person name="Collins F.H."/>
            <person name="Birren B."/>
            <person name="Fraser-Liggett C.M."/>
            <person name="Severson D.W."/>
        </authorList>
    </citation>
    <scope>NUCLEOTIDE SEQUENCE [LARGE SCALE GENOMIC DNA]</scope>
    <source>
        <strain evidence="3">Liverpool</strain>
    </source>
</reference>
<feature type="compositionally biased region" description="Pro residues" evidence="1">
    <location>
        <begin position="299"/>
        <end position="310"/>
    </location>
</feature>
<feature type="compositionally biased region" description="Low complexity" evidence="1">
    <location>
        <begin position="274"/>
        <end position="285"/>
    </location>
</feature>